<name>A0A251UZE7_HELAN</name>
<dbReference type="EMBL" id="CM007893">
    <property type="protein sequence ID" value="OTG28393.1"/>
    <property type="molecule type" value="Genomic_DNA"/>
</dbReference>
<dbReference type="InParanoid" id="A0A251UZE7"/>
<proteinExistence type="predicted"/>
<evidence type="ECO:0000313" key="1">
    <source>
        <dbReference type="EMBL" id="OTG28393.1"/>
    </source>
</evidence>
<organism evidence="1 2">
    <name type="scientific">Helianthus annuus</name>
    <name type="common">Common sunflower</name>
    <dbReference type="NCBI Taxonomy" id="4232"/>
    <lineage>
        <taxon>Eukaryota</taxon>
        <taxon>Viridiplantae</taxon>
        <taxon>Streptophyta</taxon>
        <taxon>Embryophyta</taxon>
        <taxon>Tracheophyta</taxon>
        <taxon>Spermatophyta</taxon>
        <taxon>Magnoliopsida</taxon>
        <taxon>eudicotyledons</taxon>
        <taxon>Gunneridae</taxon>
        <taxon>Pentapetalae</taxon>
        <taxon>asterids</taxon>
        <taxon>campanulids</taxon>
        <taxon>Asterales</taxon>
        <taxon>Asteraceae</taxon>
        <taxon>Asteroideae</taxon>
        <taxon>Heliantheae alliance</taxon>
        <taxon>Heliantheae</taxon>
        <taxon>Helianthus</taxon>
    </lineage>
</organism>
<keyword evidence="2" id="KW-1185">Reference proteome</keyword>
<evidence type="ECO:0000313" key="2">
    <source>
        <dbReference type="Proteomes" id="UP000215914"/>
    </source>
</evidence>
<dbReference type="Proteomes" id="UP000215914">
    <property type="component" value="Chromosome 4"/>
</dbReference>
<dbReference type="AlphaFoldDB" id="A0A251UZE7"/>
<reference evidence="2" key="1">
    <citation type="journal article" date="2017" name="Nature">
        <title>The sunflower genome provides insights into oil metabolism, flowering and Asterid evolution.</title>
        <authorList>
            <person name="Badouin H."/>
            <person name="Gouzy J."/>
            <person name="Grassa C.J."/>
            <person name="Murat F."/>
            <person name="Staton S.E."/>
            <person name="Cottret L."/>
            <person name="Lelandais-Briere C."/>
            <person name="Owens G.L."/>
            <person name="Carrere S."/>
            <person name="Mayjonade B."/>
            <person name="Legrand L."/>
            <person name="Gill N."/>
            <person name="Kane N.C."/>
            <person name="Bowers J.E."/>
            <person name="Hubner S."/>
            <person name="Bellec A."/>
            <person name="Berard A."/>
            <person name="Berges H."/>
            <person name="Blanchet N."/>
            <person name="Boniface M.C."/>
            <person name="Brunel D."/>
            <person name="Catrice O."/>
            <person name="Chaidir N."/>
            <person name="Claudel C."/>
            <person name="Donnadieu C."/>
            <person name="Faraut T."/>
            <person name="Fievet G."/>
            <person name="Helmstetter N."/>
            <person name="King M."/>
            <person name="Knapp S.J."/>
            <person name="Lai Z."/>
            <person name="Le Paslier M.C."/>
            <person name="Lippi Y."/>
            <person name="Lorenzon L."/>
            <person name="Mandel J.R."/>
            <person name="Marage G."/>
            <person name="Marchand G."/>
            <person name="Marquand E."/>
            <person name="Bret-Mestries E."/>
            <person name="Morien E."/>
            <person name="Nambeesan S."/>
            <person name="Nguyen T."/>
            <person name="Pegot-Espagnet P."/>
            <person name="Pouilly N."/>
            <person name="Raftis F."/>
            <person name="Sallet E."/>
            <person name="Schiex T."/>
            <person name="Thomas J."/>
            <person name="Vandecasteele C."/>
            <person name="Vares D."/>
            <person name="Vear F."/>
            <person name="Vautrin S."/>
            <person name="Crespi M."/>
            <person name="Mangin B."/>
            <person name="Burke J.M."/>
            <person name="Salse J."/>
            <person name="Munos S."/>
            <person name="Vincourt P."/>
            <person name="Rieseberg L.H."/>
            <person name="Langlade N.B."/>
        </authorList>
    </citation>
    <scope>NUCLEOTIDE SEQUENCE [LARGE SCALE GENOMIC DNA]</scope>
    <source>
        <strain evidence="2">cv. SF193</strain>
    </source>
</reference>
<sequence>MAADLSLSRLYKQTTQLTTLSRHPPFLSFSLRNPTWREKRRRDDGSAVVCGSGVNRPRDRVLIWLRFSFHSQICFVRFETRVGSVNKESWFLLDSVQVTGADVGDGDCGGSLLLSFLLDLRLSGFGSVRVRFRCSVSGSLGSSRTRGLVYVWVRCGLYLDAIQLNPVRLG</sequence>
<gene>
    <name evidence="1" type="ORF">HannXRQ_Chr04g0110781</name>
</gene>
<protein>
    <submittedName>
        <fullName evidence="1">Uncharacterized protein</fullName>
    </submittedName>
</protein>
<accession>A0A251UZE7</accession>